<name>A0A0C3CDB0_OIDMZ</name>
<keyword evidence="2" id="KW-1185">Reference proteome</keyword>
<reference evidence="2" key="2">
    <citation type="submission" date="2015-01" db="EMBL/GenBank/DDBJ databases">
        <title>Evolutionary Origins and Diversification of the Mycorrhizal Mutualists.</title>
        <authorList>
            <consortium name="DOE Joint Genome Institute"/>
            <consortium name="Mycorrhizal Genomics Consortium"/>
            <person name="Kohler A."/>
            <person name="Kuo A."/>
            <person name="Nagy L.G."/>
            <person name="Floudas D."/>
            <person name="Copeland A."/>
            <person name="Barry K.W."/>
            <person name="Cichocki N."/>
            <person name="Veneault-Fourrey C."/>
            <person name="LaButti K."/>
            <person name="Lindquist E.A."/>
            <person name="Lipzen A."/>
            <person name="Lundell T."/>
            <person name="Morin E."/>
            <person name="Murat C."/>
            <person name="Riley R."/>
            <person name="Ohm R."/>
            <person name="Sun H."/>
            <person name="Tunlid A."/>
            <person name="Henrissat B."/>
            <person name="Grigoriev I.V."/>
            <person name="Hibbett D.S."/>
            <person name="Martin F."/>
        </authorList>
    </citation>
    <scope>NUCLEOTIDE SEQUENCE [LARGE SCALE GENOMIC DNA]</scope>
    <source>
        <strain evidence="2">Zn</strain>
    </source>
</reference>
<dbReference type="EMBL" id="KN832883">
    <property type="protein sequence ID" value="KIM96933.1"/>
    <property type="molecule type" value="Genomic_DNA"/>
</dbReference>
<proteinExistence type="predicted"/>
<gene>
    <name evidence="1" type="ORF">OIDMADRAFT_58482</name>
</gene>
<organism evidence="1 2">
    <name type="scientific">Oidiodendron maius (strain Zn)</name>
    <dbReference type="NCBI Taxonomy" id="913774"/>
    <lineage>
        <taxon>Eukaryota</taxon>
        <taxon>Fungi</taxon>
        <taxon>Dikarya</taxon>
        <taxon>Ascomycota</taxon>
        <taxon>Pezizomycotina</taxon>
        <taxon>Leotiomycetes</taxon>
        <taxon>Leotiomycetes incertae sedis</taxon>
        <taxon>Myxotrichaceae</taxon>
        <taxon>Oidiodendron</taxon>
    </lineage>
</organism>
<evidence type="ECO:0000313" key="1">
    <source>
        <dbReference type="EMBL" id="KIM96933.1"/>
    </source>
</evidence>
<reference evidence="1 2" key="1">
    <citation type="submission" date="2014-04" db="EMBL/GenBank/DDBJ databases">
        <authorList>
            <consortium name="DOE Joint Genome Institute"/>
            <person name="Kuo A."/>
            <person name="Martino E."/>
            <person name="Perotto S."/>
            <person name="Kohler A."/>
            <person name="Nagy L.G."/>
            <person name="Floudas D."/>
            <person name="Copeland A."/>
            <person name="Barry K.W."/>
            <person name="Cichocki N."/>
            <person name="Veneault-Fourrey C."/>
            <person name="LaButti K."/>
            <person name="Lindquist E.A."/>
            <person name="Lipzen A."/>
            <person name="Lundell T."/>
            <person name="Morin E."/>
            <person name="Murat C."/>
            <person name="Sun H."/>
            <person name="Tunlid A."/>
            <person name="Henrissat B."/>
            <person name="Grigoriev I.V."/>
            <person name="Hibbett D.S."/>
            <person name="Martin F."/>
            <person name="Nordberg H.P."/>
            <person name="Cantor M.N."/>
            <person name="Hua S.X."/>
        </authorList>
    </citation>
    <scope>NUCLEOTIDE SEQUENCE [LARGE SCALE GENOMIC DNA]</scope>
    <source>
        <strain evidence="1 2">Zn</strain>
    </source>
</reference>
<dbReference type="AlphaFoldDB" id="A0A0C3CDB0"/>
<dbReference type="STRING" id="913774.A0A0C3CDB0"/>
<dbReference type="HOGENOM" id="CLU_1421799_0_0_1"/>
<protein>
    <submittedName>
        <fullName evidence="1">Uncharacterized protein</fullName>
    </submittedName>
</protein>
<accession>A0A0C3CDB0</accession>
<dbReference type="Proteomes" id="UP000054321">
    <property type="component" value="Unassembled WGS sequence"/>
</dbReference>
<dbReference type="OrthoDB" id="4753470at2759"/>
<evidence type="ECO:0000313" key="2">
    <source>
        <dbReference type="Proteomes" id="UP000054321"/>
    </source>
</evidence>
<dbReference type="InParanoid" id="A0A0C3CDB0"/>
<sequence>MAIAYYFEKQAEGAPDGGKTRAAPTLEGIRGTLQACEDQTSAFDWRKYVTNLELAESNMSIMFEIIPSSIFRALFNMLHLVQHFPEERSVDLRTKHGVCSIKVWAHSILGLSVSVRVNSPARGDTYRFGPSPATVFIDTYERAHGPSITMLSASDKSKLFINKPERDDENIDATFGRLNDDPLLEVCVPTI</sequence>